<name>A0A420EGZ9_9ALTE</name>
<evidence type="ECO:0000313" key="1">
    <source>
        <dbReference type="EMBL" id="RKF19940.1"/>
    </source>
</evidence>
<organism evidence="1 2">
    <name type="scientific">Alginatibacterium sediminis</name>
    <dbReference type="NCBI Taxonomy" id="2164068"/>
    <lineage>
        <taxon>Bacteria</taxon>
        <taxon>Pseudomonadati</taxon>
        <taxon>Pseudomonadota</taxon>
        <taxon>Gammaproteobacteria</taxon>
        <taxon>Alteromonadales</taxon>
        <taxon>Alteromonadaceae</taxon>
        <taxon>Alginatibacterium</taxon>
    </lineage>
</organism>
<dbReference type="OrthoDB" id="6215270at2"/>
<dbReference type="RefSeq" id="WP_120353944.1">
    <property type="nucleotide sequence ID" value="NZ_RAQO01000004.1"/>
</dbReference>
<protein>
    <submittedName>
        <fullName evidence="1">Uncharacterized protein</fullName>
    </submittedName>
</protein>
<comment type="caution">
    <text evidence="1">The sequence shown here is derived from an EMBL/GenBank/DDBJ whole genome shotgun (WGS) entry which is preliminary data.</text>
</comment>
<gene>
    <name evidence="1" type="ORF">DBZ36_05665</name>
</gene>
<accession>A0A420EGZ9</accession>
<dbReference type="AlphaFoldDB" id="A0A420EGZ9"/>
<keyword evidence="2" id="KW-1185">Reference proteome</keyword>
<reference evidence="1 2" key="1">
    <citation type="submission" date="2018-09" db="EMBL/GenBank/DDBJ databases">
        <authorList>
            <person name="Wang Z."/>
        </authorList>
    </citation>
    <scope>NUCLEOTIDE SEQUENCE [LARGE SCALE GENOMIC DNA]</scope>
    <source>
        <strain evidence="1 2">ALS 81</strain>
    </source>
</reference>
<proteinExistence type="predicted"/>
<dbReference type="Proteomes" id="UP000286482">
    <property type="component" value="Unassembled WGS sequence"/>
</dbReference>
<sequence length="89" mass="10419">MFSSLITRSKAIVMTALDIKQQVWIVSISKQGQLSQSLIVNEDEFSFPFEWMFKQGYSDDMIDQVKRMKISRILSFKLENCTHKIARVK</sequence>
<dbReference type="EMBL" id="RAQO01000004">
    <property type="protein sequence ID" value="RKF19940.1"/>
    <property type="molecule type" value="Genomic_DNA"/>
</dbReference>
<evidence type="ECO:0000313" key="2">
    <source>
        <dbReference type="Proteomes" id="UP000286482"/>
    </source>
</evidence>